<gene>
    <name evidence="2" type="ORF">P3F81_09875</name>
</gene>
<proteinExistence type="predicted"/>
<dbReference type="Pfam" id="PF21846">
    <property type="entry name" value="DUF6905"/>
    <property type="match status" value="1"/>
</dbReference>
<evidence type="ECO:0000313" key="3">
    <source>
        <dbReference type="Proteomes" id="UP001243623"/>
    </source>
</evidence>
<organism evidence="2 3">
    <name type="scientific">Selenobaculum gibii</name>
    <dbReference type="NCBI Taxonomy" id="3054208"/>
    <lineage>
        <taxon>Bacteria</taxon>
        <taxon>Bacillati</taxon>
        <taxon>Bacillota</taxon>
        <taxon>Negativicutes</taxon>
        <taxon>Selenomonadales</taxon>
        <taxon>Selenomonadaceae</taxon>
        <taxon>Selenobaculum</taxon>
    </lineage>
</organism>
<keyword evidence="1" id="KW-0812">Transmembrane</keyword>
<keyword evidence="3" id="KW-1185">Reference proteome</keyword>
<dbReference type="AlphaFoldDB" id="A0A9Y2AG47"/>
<evidence type="ECO:0000256" key="1">
    <source>
        <dbReference type="SAM" id="Phobius"/>
    </source>
</evidence>
<feature type="transmembrane region" description="Helical" evidence="1">
    <location>
        <begin position="93"/>
        <end position="111"/>
    </location>
</feature>
<accession>A0A9Y2AG47</accession>
<dbReference type="InterPro" id="IPR054200">
    <property type="entry name" value="DUF6905"/>
</dbReference>
<dbReference type="Proteomes" id="UP001243623">
    <property type="component" value="Chromosome"/>
</dbReference>
<feature type="transmembrane region" description="Helical" evidence="1">
    <location>
        <begin position="31"/>
        <end position="51"/>
    </location>
</feature>
<keyword evidence="1" id="KW-0472">Membrane</keyword>
<sequence length="112" mass="12008">MTVNLMIATFVGAFIFPFLLRVCVDPLIKNFGPVGGWLFAGFVVGTCWTLNHGLSMIFQSGHAWVDMAWAAGFGLWAASIYSGDSLPKSIPTFINAIIGGTLGGFILSCFLK</sequence>
<reference evidence="2" key="1">
    <citation type="submission" date="2023-03" db="EMBL/GenBank/DDBJ databases">
        <title>Selenobaculum gbiensis gen. nov. sp. nov., a new bacterium isolated from the gut microbiota of IBD patient.</title>
        <authorList>
            <person name="Yeo S."/>
            <person name="Park H."/>
            <person name="Huh C.S."/>
        </authorList>
    </citation>
    <scope>NUCLEOTIDE SEQUENCE</scope>
    <source>
        <strain evidence="2">ICN-92133</strain>
    </source>
</reference>
<evidence type="ECO:0000313" key="2">
    <source>
        <dbReference type="EMBL" id="WIW70194.1"/>
    </source>
</evidence>
<name>A0A9Y2AG47_9FIRM</name>
<protein>
    <submittedName>
        <fullName evidence="2">Uncharacterized protein</fullName>
    </submittedName>
</protein>
<dbReference type="EMBL" id="CP120678">
    <property type="protein sequence ID" value="WIW70194.1"/>
    <property type="molecule type" value="Genomic_DNA"/>
</dbReference>
<keyword evidence="1" id="KW-1133">Transmembrane helix</keyword>
<dbReference type="RefSeq" id="WP_147669986.1">
    <property type="nucleotide sequence ID" value="NZ_CP120678.1"/>
</dbReference>
<dbReference type="KEGG" id="sgbi:P3F81_09875"/>